<comment type="caution">
    <text evidence="1">The sequence shown here is derived from an EMBL/GenBank/DDBJ whole genome shotgun (WGS) entry which is preliminary data.</text>
</comment>
<accession>A0AA35T8R5</accession>
<proteinExistence type="predicted"/>
<keyword evidence="2" id="KW-1185">Reference proteome</keyword>
<dbReference type="EMBL" id="CASHTH010003288">
    <property type="protein sequence ID" value="CAI8042871.1"/>
    <property type="molecule type" value="Genomic_DNA"/>
</dbReference>
<gene>
    <name evidence="1" type="ORF">GBAR_LOCUS23775</name>
</gene>
<dbReference type="Proteomes" id="UP001174909">
    <property type="component" value="Unassembled WGS sequence"/>
</dbReference>
<evidence type="ECO:0000313" key="2">
    <source>
        <dbReference type="Proteomes" id="UP001174909"/>
    </source>
</evidence>
<name>A0AA35T8R5_GEOBA</name>
<reference evidence="1" key="1">
    <citation type="submission" date="2023-03" db="EMBL/GenBank/DDBJ databases">
        <authorList>
            <person name="Steffen K."/>
            <person name="Cardenas P."/>
        </authorList>
    </citation>
    <scope>NUCLEOTIDE SEQUENCE</scope>
</reference>
<organism evidence="1 2">
    <name type="scientific">Geodia barretti</name>
    <name type="common">Barrett's horny sponge</name>
    <dbReference type="NCBI Taxonomy" id="519541"/>
    <lineage>
        <taxon>Eukaryota</taxon>
        <taxon>Metazoa</taxon>
        <taxon>Porifera</taxon>
        <taxon>Demospongiae</taxon>
        <taxon>Heteroscleromorpha</taxon>
        <taxon>Tetractinellida</taxon>
        <taxon>Astrophorina</taxon>
        <taxon>Geodiidae</taxon>
        <taxon>Geodia</taxon>
    </lineage>
</organism>
<dbReference type="AlphaFoldDB" id="A0AA35T8R5"/>
<sequence>MTTFQNQPPNEVLQELAVGKFKGEDVLSVCKRTLNPEHPILKYQLANNVQHSTSNYYTVIHRCYRN</sequence>
<evidence type="ECO:0000313" key="1">
    <source>
        <dbReference type="EMBL" id="CAI8042871.1"/>
    </source>
</evidence>
<protein>
    <submittedName>
        <fullName evidence="1">Uncharacterized protein</fullName>
    </submittedName>
</protein>